<dbReference type="Pfam" id="PF08487">
    <property type="entry name" value="VIT"/>
    <property type="match status" value="1"/>
</dbReference>
<dbReference type="InterPro" id="IPR036465">
    <property type="entry name" value="vWFA_dom_sf"/>
</dbReference>
<dbReference type="SMART" id="SM00327">
    <property type="entry name" value="VWA"/>
    <property type="match status" value="1"/>
</dbReference>
<dbReference type="Gene3D" id="3.40.50.410">
    <property type="entry name" value="von Willebrand factor, type A domain"/>
    <property type="match status" value="1"/>
</dbReference>
<protein>
    <submittedName>
        <fullName evidence="1">Trypsin</fullName>
    </submittedName>
</protein>
<name>A0A1W6LGI2_9BURK</name>
<sequence>MRLFLHPPGPLSQIGRVLWCAAIAVFAAVLSLVWSSPARADDSEARKAESPYFHVNSSQPGTDRLPLKSTAVDVRIAGVIADVTVVQHYRNEGQRPIEARYVFPGSTQSAVYAMNVRLGDRLLTARIKEKQAARVEYEAAKKEGRTSALLEQHRPNVFEMNVANILPGDDVRVELHYTELLSPTDARYGFVFPTVVGPRYAGAPSAGGAMPAMPYLKEGEATPATFDIRVAIDSPVPVKEVTSSSHDVRVDDVGTPHVKVALAPAGNRPANNRDFLLDYRLAGDRIESGLMLFRGGDENYFLGLIEPPKAAPSRSINPRDYVFVVDISGSMHGYPLETAKVLLQNLIGSLRPSDTFNVLLFSGSNRMLAPESVPATRANIDRAMETIRAMGGNGSTEIVPALKRLAALPKAEGVSRSVIVVTDGYVNVESEVFQLVRQHLSHQNVFAFGIGSSVNRHLIEGLARAGMGEAFIVTKPAEAAAQAERLRKMIDSPVLTNVKLRFEGLDAYDVEPARQPDVLGGRPVVVFGKWKGDTTHAKLIVEGRSGDGPYRIEMATAGHEDNTSSALRLLWARQRIAALSDQEALEGGTTQKEAITALGLQHGLLTQYTSFIAVDKIVRNPNPALSPSVDQPSPLPEGVSNLAIGAEVPSTPEPAAWLALLVVVGVVGATLFTRRRA</sequence>
<accession>A0A1W6LGI2</accession>
<dbReference type="RefSeq" id="WP_085753641.1">
    <property type="nucleotide sequence ID" value="NZ_BSPR01000017.1"/>
</dbReference>
<dbReference type="OrthoDB" id="9784383at2"/>
<evidence type="ECO:0000313" key="1">
    <source>
        <dbReference type="EMBL" id="ARN23323.1"/>
    </source>
</evidence>
<dbReference type="KEGG" id="rgu:A4W93_27345"/>
<dbReference type="InterPro" id="IPR013694">
    <property type="entry name" value="VIT"/>
</dbReference>
<dbReference type="PANTHER" id="PTHR45737:SF6">
    <property type="entry name" value="VON WILLEBRAND FACTOR A DOMAIN-CONTAINING PROTEIN 5A"/>
    <property type="match status" value="1"/>
</dbReference>
<dbReference type="PROSITE" id="PS51468">
    <property type="entry name" value="VIT"/>
    <property type="match status" value="1"/>
</dbReference>
<dbReference type="AlphaFoldDB" id="A0A1W6LGI2"/>
<organism evidence="1 2">
    <name type="scientific">Piscinibacter gummiphilus</name>
    <dbReference type="NCBI Taxonomy" id="946333"/>
    <lineage>
        <taxon>Bacteria</taxon>
        <taxon>Pseudomonadati</taxon>
        <taxon>Pseudomonadota</taxon>
        <taxon>Betaproteobacteria</taxon>
        <taxon>Burkholderiales</taxon>
        <taxon>Sphaerotilaceae</taxon>
        <taxon>Piscinibacter</taxon>
    </lineage>
</organism>
<proteinExistence type="predicted"/>
<gene>
    <name evidence="1" type="ORF">A4W93_27345</name>
</gene>
<dbReference type="EMBL" id="CP015118">
    <property type="protein sequence ID" value="ARN23323.1"/>
    <property type="molecule type" value="Genomic_DNA"/>
</dbReference>
<dbReference type="STRING" id="946333.A4W93_27345"/>
<dbReference type="PROSITE" id="PS50234">
    <property type="entry name" value="VWFA"/>
    <property type="match status" value="1"/>
</dbReference>
<evidence type="ECO:0000313" key="2">
    <source>
        <dbReference type="Proteomes" id="UP000193427"/>
    </source>
</evidence>
<dbReference type="SMART" id="SM00609">
    <property type="entry name" value="VIT"/>
    <property type="match status" value="1"/>
</dbReference>
<dbReference type="Pfam" id="PF13768">
    <property type="entry name" value="VWA_3"/>
    <property type="match status" value="1"/>
</dbReference>
<dbReference type="Proteomes" id="UP000193427">
    <property type="component" value="Chromosome"/>
</dbReference>
<reference evidence="1 2" key="1">
    <citation type="submission" date="2016-04" db="EMBL/GenBank/DDBJ databases">
        <title>Complete genome sequence of natural rubber-degrading, novel Gram-negative bacterium, Rhizobacter gummiphilus strain NS21.</title>
        <authorList>
            <person name="Tabata M."/>
            <person name="Kasai D."/>
            <person name="Fukuda M."/>
        </authorList>
    </citation>
    <scope>NUCLEOTIDE SEQUENCE [LARGE SCALE GENOMIC DNA]</scope>
    <source>
        <strain evidence="1 2">NS21</strain>
    </source>
</reference>
<dbReference type="SUPFAM" id="SSF53300">
    <property type="entry name" value="vWA-like"/>
    <property type="match status" value="1"/>
</dbReference>
<keyword evidence="2" id="KW-1185">Reference proteome</keyword>
<dbReference type="InterPro" id="IPR002035">
    <property type="entry name" value="VWF_A"/>
</dbReference>
<dbReference type="PANTHER" id="PTHR45737">
    <property type="entry name" value="VON WILLEBRAND FACTOR A DOMAIN-CONTAINING PROTEIN 5A"/>
    <property type="match status" value="1"/>
</dbReference>